<accession>A0A517U4M8</accession>
<keyword evidence="17" id="KW-0560">Oxidoreductase</keyword>
<dbReference type="GO" id="GO:0016491">
    <property type="term" value="F:oxidoreductase activity"/>
    <property type="evidence" value="ECO:0007669"/>
    <property type="project" value="UniProtKB-KW"/>
</dbReference>
<sequence length="206" mass="22223">MTYPAAELPIPPEIAPERTLSAAQWGMASFLVSEVAFFSTLIVAYVTFLGRDTVGPTPAQALSLKLAFGTTLCLVASSVIIHFAEAALRRGNHAAFKVLWAMTIALGAAFLLGTAFEWHDLITRQELTISRNLFGTTFYTLVGFHGLHVTAGVIAMSIVLLLAARGAVAKEHDTAVQLVSWYWHFVDVVWIVVFLVVYVGAKGGTA</sequence>
<dbReference type="PANTHER" id="PTHR11403">
    <property type="entry name" value="CYTOCHROME C OXIDASE SUBUNIT III"/>
    <property type="match status" value="1"/>
</dbReference>
<evidence type="ECO:0000256" key="7">
    <source>
        <dbReference type="ARBA" id="ARBA00022989"/>
    </source>
</evidence>
<evidence type="ECO:0000256" key="1">
    <source>
        <dbReference type="ARBA" id="ARBA00004651"/>
    </source>
</evidence>
<dbReference type="PROSITE" id="PS50253">
    <property type="entry name" value="COX3"/>
    <property type="match status" value="1"/>
</dbReference>
<feature type="domain" description="Heme-copper oxidase subunit III family profile" evidence="16">
    <location>
        <begin position="1"/>
        <end position="202"/>
    </location>
</feature>
<dbReference type="OrthoDB" id="9810850at2"/>
<evidence type="ECO:0000256" key="3">
    <source>
        <dbReference type="ARBA" id="ARBA00011700"/>
    </source>
</evidence>
<keyword evidence="7 15" id="KW-1133">Transmembrane helix</keyword>
<evidence type="ECO:0000313" key="18">
    <source>
        <dbReference type="Proteomes" id="UP000317909"/>
    </source>
</evidence>
<evidence type="ECO:0000256" key="10">
    <source>
        <dbReference type="ARBA" id="ARBA00030072"/>
    </source>
</evidence>
<evidence type="ECO:0000256" key="2">
    <source>
        <dbReference type="ARBA" id="ARBA00010581"/>
    </source>
</evidence>
<reference evidence="17 18" key="1">
    <citation type="submission" date="2019-02" db="EMBL/GenBank/DDBJ databases">
        <title>Deep-cultivation of Planctomycetes and their phenomic and genomic characterization uncovers novel biology.</title>
        <authorList>
            <person name="Wiegand S."/>
            <person name="Jogler M."/>
            <person name="Boedeker C."/>
            <person name="Pinto D."/>
            <person name="Vollmers J."/>
            <person name="Rivas-Marin E."/>
            <person name="Kohn T."/>
            <person name="Peeters S.H."/>
            <person name="Heuer A."/>
            <person name="Rast P."/>
            <person name="Oberbeckmann S."/>
            <person name="Bunk B."/>
            <person name="Jeske O."/>
            <person name="Meyerdierks A."/>
            <person name="Storesund J.E."/>
            <person name="Kallscheuer N."/>
            <person name="Luecker S."/>
            <person name="Lage O.M."/>
            <person name="Pohl T."/>
            <person name="Merkel B.J."/>
            <person name="Hornburger P."/>
            <person name="Mueller R.-W."/>
            <person name="Bruemmer F."/>
            <person name="Labrenz M."/>
            <person name="Spormann A.M."/>
            <person name="Op den Camp H."/>
            <person name="Overmann J."/>
            <person name="Amann R."/>
            <person name="Jetten M.S.M."/>
            <person name="Mascher T."/>
            <person name="Medema M.H."/>
            <person name="Devos D.P."/>
            <person name="Kaster A.-K."/>
            <person name="Ovreas L."/>
            <person name="Rohde M."/>
            <person name="Galperin M.Y."/>
            <person name="Jogler C."/>
        </authorList>
    </citation>
    <scope>NUCLEOTIDE SEQUENCE [LARGE SCALE GENOMIC DNA]</scope>
    <source>
        <strain evidence="17 18">I41</strain>
    </source>
</reference>
<organism evidence="17 18">
    <name type="scientific">Lacipirellula limnantheis</name>
    <dbReference type="NCBI Taxonomy" id="2528024"/>
    <lineage>
        <taxon>Bacteria</taxon>
        <taxon>Pseudomonadati</taxon>
        <taxon>Planctomycetota</taxon>
        <taxon>Planctomycetia</taxon>
        <taxon>Pirellulales</taxon>
        <taxon>Lacipirellulaceae</taxon>
        <taxon>Lacipirellula</taxon>
    </lineage>
</organism>
<feature type="transmembrane region" description="Helical" evidence="15">
    <location>
        <begin position="62"/>
        <end position="84"/>
    </location>
</feature>
<evidence type="ECO:0000256" key="4">
    <source>
        <dbReference type="ARBA" id="ARBA00014687"/>
    </source>
</evidence>
<evidence type="ECO:0000256" key="15">
    <source>
        <dbReference type="SAM" id="Phobius"/>
    </source>
</evidence>
<comment type="subunit">
    <text evidence="3">Heterooctamer of two A chains, two B chains, two C chains and two D chains.</text>
</comment>
<dbReference type="RefSeq" id="WP_145435310.1">
    <property type="nucleotide sequence ID" value="NZ_CP036339.1"/>
</dbReference>
<evidence type="ECO:0000256" key="5">
    <source>
        <dbReference type="ARBA" id="ARBA00022475"/>
    </source>
</evidence>
<dbReference type="InterPro" id="IPR024791">
    <property type="entry name" value="Cyt_c/ubiquinol_Oxase_su3"/>
</dbReference>
<evidence type="ECO:0000259" key="16">
    <source>
        <dbReference type="PROSITE" id="PS50253"/>
    </source>
</evidence>
<dbReference type="GO" id="GO:0019646">
    <property type="term" value="P:aerobic electron transport chain"/>
    <property type="evidence" value="ECO:0007669"/>
    <property type="project" value="InterPro"/>
</dbReference>
<comment type="function">
    <text evidence="9">Cytochrome bo(3) ubiquinol terminal oxidase is the component of the aerobic respiratory chain of E.coli that predominates when cells are grown at high aeration. Has proton pump activity across the membrane in addition to electron transfer, pumping 2 protons/electron.</text>
</comment>
<dbReference type="EMBL" id="CP036339">
    <property type="protein sequence ID" value="QDT75593.1"/>
    <property type="molecule type" value="Genomic_DNA"/>
</dbReference>
<evidence type="ECO:0000313" key="17">
    <source>
        <dbReference type="EMBL" id="QDT75593.1"/>
    </source>
</evidence>
<dbReference type="PANTHER" id="PTHR11403:SF2">
    <property type="entry name" value="CYTOCHROME BO(3) UBIQUINOL OXIDASE SUBUNIT 3"/>
    <property type="match status" value="1"/>
</dbReference>
<keyword evidence="6 14" id="KW-0812">Transmembrane</keyword>
<dbReference type="InterPro" id="IPR013833">
    <property type="entry name" value="Cyt_c_oxidase_su3_a-hlx"/>
</dbReference>
<dbReference type="GO" id="GO:0004129">
    <property type="term" value="F:cytochrome-c oxidase activity"/>
    <property type="evidence" value="ECO:0007669"/>
    <property type="project" value="InterPro"/>
</dbReference>
<feature type="transmembrane region" description="Helical" evidence="15">
    <location>
        <begin position="96"/>
        <end position="116"/>
    </location>
</feature>
<dbReference type="SUPFAM" id="SSF81452">
    <property type="entry name" value="Cytochrome c oxidase subunit III-like"/>
    <property type="match status" value="1"/>
</dbReference>
<evidence type="ECO:0000256" key="11">
    <source>
        <dbReference type="ARBA" id="ARBA00031884"/>
    </source>
</evidence>
<evidence type="ECO:0000256" key="14">
    <source>
        <dbReference type="RuleBase" id="RU003376"/>
    </source>
</evidence>
<evidence type="ECO:0000256" key="8">
    <source>
        <dbReference type="ARBA" id="ARBA00023136"/>
    </source>
</evidence>
<keyword evidence="8 15" id="KW-0472">Membrane</keyword>
<keyword evidence="18" id="KW-1185">Reference proteome</keyword>
<protein>
    <recommendedName>
        <fullName evidence="4">Cytochrome bo(3) ubiquinol oxidase subunit 3</fullName>
    </recommendedName>
    <alternativeName>
        <fullName evidence="12">Cytochrome o ubiquinol oxidase subunit 3</fullName>
    </alternativeName>
    <alternativeName>
        <fullName evidence="10">Oxidase bo(3) subunit 3</fullName>
    </alternativeName>
    <alternativeName>
        <fullName evidence="13">Ubiquinol oxidase polypeptide III</fullName>
    </alternativeName>
    <alternativeName>
        <fullName evidence="11">Ubiquinol oxidase subunit 3</fullName>
    </alternativeName>
</protein>
<dbReference type="CDD" id="cd00386">
    <property type="entry name" value="Heme_Cu_Oxidase_III_like"/>
    <property type="match status" value="1"/>
</dbReference>
<evidence type="ECO:0000256" key="13">
    <source>
        <dbReference type="ARBA" id="ARBA00032717"/>
    </source>
</evidence>
<feature type="transmembrane region" description="Helical" evidence="15">
    <location>
        <begin position="25"/>
        <end position="50"/>
    </location>
</feature>
<dbReference type="InterPro" id="IPR000298">
    <property type="entry name" value="Cyt_c_oxidase-like_su3"/>
</dbReference>
<dbReference type="Pfam" id="PF00510">
    <property type="entry name" value="COX3"/>
    <property type="match status" value="1"/>
</dbReference>
<dbReference type="GO" id="GO:0005886">
    <property type="term" value="C:plasma membrane"/>
    <property type="evidence" value="ECO:0007669"/>
    <property type="project" value="UniProtKB-SubCell"/>
</dbReference>
<dbReference type="Proteomes" id="UP000317909">
    <property type="component" value="Chromosome"/>
</dbReference>
<dbReference type="AlphaFoldDB" id="A0A517U4M8"/>
<comment type="subcellular location">
    <subcellularLocation>
        <location evidence="1 14">Cell membrane</location>
        <topology evidence="1 14">Multi-pass membrane protein</topology>
    </subcellularLocation>
</comment>
<dbReference type="Gene3D" id="1.20.120.80">
    <property type="entry name" value="Cytochrome c oxidase, subunit III, four-helix bundle"/>
    <property type="match status" value="1"/>
</dbReference>
<comment type="similarity">
    <text evidence="2 14">Belongs to the cytochrome c oxidase subunit 3 family.</text>
</comment>
<proteinExistence type="inferred from homology"/>
<evidence type="ECO:0000256" key="9">
    <source>
        <dbReference type="ARBA" id="ARBA00025694"/>
    </source>
</evidence>
<evidence type="ECO:0000256" key="12">
    <source>
        <dbReference type="ARBA" id="ARBA00032189"/>
    </source>
</evidence>
<gene>
    <name evidence="17" type="primary">ctaE_3</name>
    <name evidence="17" type="ORF">I41_48050</name>
</gene>
<dbReference type="KEGG" id="llh:I41_48050"/>
<dbReference type="FunFam" id="1.20.120.80:FF:000001">
    <property type="entry name" value="Cytochrome (Ubi)quinol oxidase subunit III"/>
    <property type="match status" value="1"/>
</dbReference>
<keyword evidence="5" id="KW-1003">Cell membrane</keyword>
<feature type="transmembrane region" description="Helical" evidence="15">
    <location>
        <begin position="181"/>
        <end position="201"/>
    </location>
</feature>
<feature type="transmembrane region" description="Helical" evidence="15">
    <location>
        <begin position="137"/>
        <end position="161"/>
    </location>
</feature>
<dbReference type="InterPro" id="IPR035973">
    <property type="entry name" value="Cyt_c_oxidase_su3-like_sf"/>
</dbReference>
<name>A0A517U4M8_9BACT</name>
<evidence type="ECO:0000256" key="6">
    <source>
        <dbReference type="ARBA" id="ARBA00022692"/>
    </source>
</evidence>